<organism evidence="1 2">
    <name type="scientific">Vaccinium darrowii</name>
    <dbReference type="NCBI Taxonomy" id="229202"/>
    <lineage>
        <taxon>Eukaryota</taxon>
        <taxon>Viridiplantae</taxon>
        <taxon>Streptophyta</taxon>
        <taxon>Embryophyta</taxon>
        <taxon>Tracheophyta</taxon>
        <taxon>Spermatophyta</taxon>
        <taxon>Magnoliopsida</taxon>
        <taxon>eudicotyledons</taxon>
        <taxon>Gunneridae</taxon>
        <taxon>Pentapetalae</taxon>
        <taxon>asterids</taxon>
        <taxon>Ericales</taxon>
        <taxon>Ericaceae</taxon>
        <taxon>Vaccinioideae</taxon>
        <taxon>Vaccinieae</taxon>
        <taxon>Vaccinium</taxon>
    </lineage>
</organism>
<dbReference type="Proteomes" id="UP000828048">
    <property type="component" value="Chromosome 6"/>
</dbReference>
<gene>
    <name evidence="1" type="ORF">Vadar_023133</name>
</gene>
<name>A0ACB7XBT8_9ERIC</name>
<proteinExistence type="predicted"/>
<evidence type="ECO:0000313" key="2">
    <source>
        <dbReference type="Proteomes" id="UP000828048"/>
    </source>
</evidence>
<keyword evidence="2" id="KW-1185">Reference proteome</keyword>
<sequence length="269" mass="30042">MDARPGGRMMIPMIPTVNDRRDQWVPNRGHRLFFPRNVRKPTEQNPNQQNATVYLKPPCQSSRNNRNRRTRGPGDAAIAYSSEESRPSHGRESIRVWEKWCQLEERDRDFGSEDFNDADDRRDGPSGAGEREVSMVSGGYWWTRWRGRGGEEIASVETEKASAGLGFGYRESTATARERAARGRRSTGDRGAGAEEYGGHLSRRGSHRIDGGWWWTGGGGGGVVVDGGGLVVDRSVVEWWWTGVVVVDRSVVDWWSGGGPVVVDRCPVR</sequence>
<reference evidence="1 2" key="1">
    <citation type="journal article" date="2021" name="Hortic Res">
        <title>High-quality reference genome and annotation aids understanding of berry development for evergreen blueberry (Vaccinium darrowii).</title>
        <authorList>
            <person name="Yu J."/>
            <person name="Hulse-Kemp A.M."/>
            <person name="Babiker E."/>
            <person name="Staton M."/>
        </authorList>
    </citation>
    <scope>NUCLEOTIDE SEQUENCE [LARGE SCALE GENOMIC DNA]</scope>
    <source>
        <strain evidence="2">cv. NJ 8807/NJ 8810</strain>
        <tissue evidence="1">Young leaf</tissue>
    </source>
</reference>
<accession>A0ACB7XBT8</accession>
<comment type="caution">
    <text evidence="1">The sequence shown here is derived from an EMBL/GenBank/DDBJ whole genome shotgun (WGS) entry which is preliminary data.</text>
</comment>
<dbReference type="EMBL" id="CM037156">
    <property type="protein sequence ID" value="KAH7838192.1"/>
    <property type="molecule type" value="Genomic_DNA"/>
</dbReference>
<evidence type="ECO:0000313" key="1">
    <source>
        <dbReference type="EMBL" id="KAH7838192.1"/>
    </source>
</evidence>
<protein>
    <submittedName>
        <fullName evidence="1">Uncharacterized protein</fullName>
    </submittedName>
</protein>